<evidence type="ECO:0008006" key="9">
    <source>
        <dbReference type="Google" id="ProtNLM"/>
    </source>
</evidence>
<keyword evidence="4" id="KW-0325">Glycoprotein</keyword>
<evidence type="ECO:0000256" key="2">
    <source>
        <dbReference type="ARBA" id="ARBA00022676"/>
    </source>
</evidence>
<name>A0A8T0GBC2_CERPU</name>
<dbReference type="EMBL" id="CM026432">
    <property type="protein sequence ID" value="KAG0556360.1"/>
    <property type="molecule type" value="Genomic_DNA"/>
</dbReference>
<keyword evidence="5" id="KW-0961">Cell wall biogenesis/degradation</keyword>
<keyword evidence="3" id="KW-0808">Transferase</keyword>
<dbReference type="Gene3D" id="3.40.50.11350">
    <property type="match status" value="1"/>
</dbReference>
<dbReference type="GO" id="GO:0071555">
    <property type="term" value="P:cell wall organization"/>
    <property type="evidence" value="ECO:0007669"/>
    <property type="project" value="UniProtKB-KW"/>
</dbReference>
<dbReference type="PANTHER" id="PTHR31889">
    <property type="entry name" value="FUCOSYLTRANSFERASE 2-RELATED"/>
    <property type="match status" value="1"/>
</dbReference>
<dbReference type="GO" id="GO:0009969">
    <property type="term" value="P:xyloglucan biosynthetic process"/>
    <property type="evidence" value="ECO:0007669"/>
    <property type="project" value="TreeGrafter"/>
</dbReference>
<keyword evidence="2" id="KW-0328">Glycosyltransferase</keyword>
<dbReference type="PANTHER" id="PTHR31889:SF75">
    <property type="entry name" value="FUCOSYLTRANSFERASE"/>
    <property type="match status" value="1"/>
</dbReference>
<keyword evidence="6" id="KW-1133">Transmembrane helix</keyword>
<reference evidence="7 8" key="1">
    <citation type="submission" date="2020-06" db="EMBL/GenBank/DDBJ databases">
        <title>WGS assembly of Ceratodon purpureus strain R40.</title>
        <authorList>
            <person name="Carey S.B."/>
            <person name="Jenkins J."/>
            <person name="Shu S."/>
            <person name="Lovell J.T."/>
            <person name="Sreedasyam A."/>
            <person name="Maumus F."/>
            <person name="Tiley G.P."/>
            <person name="Fernandez-Pozo N."/>
            <person name="Barry K."/>
            <person name="Chen C."/>
            <person name="Wang M."/>
            <person name="Lipzen A."/>
            <person name="Daum C."/>
            <person name="Saski C.A."/>
            <person name="Payton A.C."/>
            <person name="Mcbreen J.C."/>
            <person name="Conrad R.E."/>
            <person name="Kollar L.M."/>
            <person name="Olsson S."/>
            <person name="Huttunen S."/>
            <person name="Landis J.B."/>
            <person name="Wickett N.J."/>
            <person name="Johnson M.G."/>
            <person name="Rensing S.A."/>
            <person name="Grimwood J."/>
            <person name="Schmutz J."/>
            <person name="Mcdaniel S.F."/>
        </authorList>
    </citation>
    <scope>NUCLEOTIDE SEQUENCE [LARGE SCALE GENOMIC DNA]</scope>
    <source>
        <strain evidence="7 8">R40</strain>
    </source>
</reference>
<dbReference type="Proteomes" id="UP000822688">
    <property type="component" value="Chromosome 11"/>
</dbReference>
<evidence type="ECO:0000313" key="7">
    <source>
        <dbReference type="EMBL" id="KAG0556360.1"/>
    </source>
</evidence>
<dbReference type="Gene3D" id="3.40.50.11340">
    <property type="match status" value="1"/>
</dbReference>
<keyword evidence="8" id="KW-1185">Reference proteome</keyword>
<dbReference type="AlphaFoldDB" id="A0A8T0GBC2"/>
<protein>
    <recommendedName>
        <fullName evidence="9">Fucosyltransferase</fullName>
    </recommendedName>
</protein>
<keyword evidence="6" id="KW-0472">Membrane</keyword>
<evidence type="ECO:0000256" key="4">
    <source>
        <dbReference type="ARBA" id="ARBA00023180"/>
    </source>
</evidence>
<organism evidence="7 8">
    <name type="scientific">Ceratodon purpureus</name>
    <name type="common">Fire moss</name>
    <name type="synonym">Dicranum purpureum</name>
    <dbReference type="NCBI Taxonomy" id="3225"/>
    <lineage>
        <taxon>Eukaryota</taxon>
        <taxon>Viridiplantae</taxon>
        <taxon>Streptophyta</taxon>
        <taxon>Embryophyta</taxon>
        <taxon>Bryophyta</taxon>
        <taxon>Bryophytina</taxon>
        <taxon>Bryopsida</taxon>
        <taxon>Dicranidae</taxon>
        <taxon>Pseudoditrichales</taxon>
        <taxon>Ditrichaceae</taxon>
        <taxon>Ceratodon</taxon>
    </lineage>
</organism>
<sequence length="677" mass="75737">MNLDIDRGYYISRSPRNPLRKKALPPNYVPWAPGGFDEDCLSRCRGRMEVGGQLESGTLKAAMSPDSYRIKKLHLRKLRITRVILFGLALSALATLMWLRMDIQPQFSPKLFDALHVDSLDTVDVDDVLPPQVNFEHGNPAQRESPVMINSGSDTINDFEVSLSSAAEDVDADCLSRSQQYMYRKKEYHFPLSKAFSGALARYTRMHSQCCVWNNGLADHGHDEKEAVGGCQYVVYQEGYEGLGNRLLSLVAAFAYALVTNRALVIDTTRGHLAQLLCEPFPNYYYGEKDKKMKNNHDNNNISTATSPTWLLPSQLANGVHQQAVTLEEAMAAQFVNVTAVHVNLRHEQTVGDQQFFCSETQQGLQKVAWVIWESNQYYVPRLFMLREFWTMKLHPWFPDVSRVFTQLGRVLCVPRNAVWHTIQHVHKAEMAWAPSTAQVGIQVRRHAVSDNASFSEVVYRRIVECVVDGGLVPPPMTTTTPQQGTTKVAVLVTSLQSMYYDKMRERWNDAVVQNGESSSRQAQVKFVMVSHEGTEQYSLNQARKAMVEIWLLSLCNDALATSSWSTFGYVAQALAGMHPRILNIRGEHPELDEPVLSACSRGQSPEPCLHYPFTSSSSSSPACQATTASAGVAPAARMAPNSSDVAMAPLQQQHALWVARHIRACQDETRGLQLVA</sequence>
<accession>A0A8T0GBC2</accession>
<dbReference type="GO" id="GO:0042546">
    <property type="term" value="P:cell wall biogenesis"/>
    <property type="evidence" value="ECO:0007669"/>
    <property type="project" value="InterPro"/>
</dbReference>
<dbReference type="Pfam" id="PF03254">
    <property type="entry name" value="XG_FTase"/>
    <property type="match status" value="1"/>
</dbReference>
<gene>
    <name evidence="7" type="ORF">KC19_11G047500</name>
</gene>
<dbReference type="GO" id="GO:0008107">
    <property type="term" value="F:galactoside 2-alpha-L-fucosyltransferase activity"/>
    <property type="evidence" value="ECO:0007669"/>
    <property type="project" value="InterPro"/>
</dbReference>
<evidence type="ECO:0000256" key="5">
    <source>
        <dbReference type="ARBA" id="ARBA00023316"/>
    </source>
</evidence>
<dbReference type="GO" id="GO:0005794">
    <property type="term" value="C:Golgi apparatus"/>
    <property type="evidence" value="ECO:0007669"/>
    <property type="project" value="TreeGrafter"/>
</dbReference>
<feature type="transmembrane region" description="Helical" evidence="6">
    <location>
        <begin position="80"/>
        <end position="99"/>
    </location>
</feature>
<keyword evidence="6" id="KW-0812">Transmembrane</keyword>
<dbReference type="InterPro" id="IPR004938">
    <property type="entry name" value="XG_FTase"/>
</dbReference>
<proteinExistence type="inferred from homology"/>
<dbReference type="GO" id="GO:0016020">
    <property type="term" value="C:membrane"/>
    <property type="evidence" value="ECO:0007669"/>
    <property type="project" value="InterPro"/>
</dbReference>
<evidence type="ECO:0000256" key="1">
    <source>
        <dbReference type="ARBA" id="ARBA00010481"/>
    </source>
</evidence>
<comment type="similarity">
    <text evidence="1">Belongs to the glycosyltransferase 37 family.</text>
</comment>
<comment type="caution">
    <text evidence="7">The sequence shown here is derived from an EMBL/GenBank/DDBJ whole genome shotgun (WGS) entry which is preliminary data.</text>
</comment>
<evidence type="ECO:0000256" key="6">
    <source>
        <dbReference type="SAM" id="Phobius"/>
    </source>
</evidence>
<evidence type="ECO:0000256" key="3">
    <source>
        <dbReference type="ARBA" id="ARBA00022679"/>
    </source>
</evidence>
<evidence type="ECO:0000313" key="8">
    <source>
        <dbReference type="Proteomes" id="UP000822688"/>
    </source>
</evidence>